<keyword evidence="5 8" id="KW-1133">Transmembrane helix</keyword>
<name>A0A1N6MBX0_9ASCO</name>
<feature type="transmembrane region" description="Helical" evidence="8">
    <location>
        <begin position="190"/>
        <end position="212"/>
    </location>
</feature>
<reference evidence="11" key="2">
    <citation type="submission" date="2016-12" db="EMBL/GenBank/DDBJ databases">
        <title>Characterization of hexose transporters in Yarrowia lipolytica reveals new groups of Sugar Porters involved in yeast growth.</title>
        <authorList>
            <person name="Lazar Z."/>
            <person name="Neuveglise C."/>
            <person name="Rossignol T."/>
            <person name="Devillers H."/>
            <person name="Morin N."/>
            <person name="Robak M."/>
            <person name="Nicaud J.-M."/>
            <person name="Crutz-Le Coq A.-M."/>
        </authorList>
    </citation>
    <scope>NUCLEOTIDE SEQUENCE</scope>
    <source>
        <strain evidence="11">CBS 10151</strain>
    </source>
</reference>
<dbReference type="PROSITE" id="PS00217">
    <property type="entry name" value="SUGAR_TRANSPORT_2"/>
    <property type="match status" value="1"/>
</dbReference>
<dbReference type="AlphaFoldDB" id="A0A1N6MBX0"/>
<dbReference type="InterPro" id="IPR003663">
    <property type="entry name" value="Sugar/inositol_transpt"/>
</dbReference>
<evidence type="ECO:0000256" key="5">
    <source>
        <dbReference type="ARBA" id="ARBA00022989"/>
    </source>
</evidence>
<feature type="transmembrane region" description="Helical" evidence="8">
    <location>
        <begin position="353"/>
        <end position="373"/>
    </location>
</feature>
<dbReference type="InterPro" id="IPR005829">
    <property type="entry name" value="Sugar_transporter_CS"/>
</dbReference>
<dbReference type="NCBIfam" id="TIGR00879">
    <property type="entry name" value="SP"/>
    <property type="match status" value="1"/>
</dbReference>
<feature type="transmembrane region" description="Helical" evidence="8">
    <location>
        <begin position="124"/>
        <end position="145"/>
    </location>
</feature>
<organism evidence="11">
    <name type="scientific">Yarrowia alimentaria</name>
    <dbReference type="NCBI Taxonomy" id="479092"/>
    <lineage>
        <taxon>Eukaryota</taxon>
        <taxon>Fungi</taxon>
        <taxon>Dikarya</taxon>
        <taxon>Ascomycota</taxon>
        <taxon>Saccharomycotina</taxon>
        <taxon>Dipodascomycetes</taxon>
        <taxon>Dipodascales</taxon>
        <taxon>Dipodascales incertae sedis</taxon>
        <taxon>Yarrowia</taxon>
    </lineage>
</organism>
<keyword evidence="9" id="KW-0732">Signal</keyword>
<evidence type="ECO:0000256" key="4">
    <source>
        <dbReference type="ARBA" id="ARBA00022692"/>
    </source>
</evidence>
<protein>
    <submittedName>
        <fullName evidence="11">Putative Sugar Porter</fullName>
    </submittedName>
</protein>
<feature type="transmembrane region" description="Helical" evidence="8">
    <location>
        <begin position="101"/>
        <end position="118"/>
    </location>
</feature>
<dbReference type="SUPFAM" id="SSF103473">
    <property type="entry name" value="MFS general substrate transporter"/>
    <property type="match status" value="1"/>
</dbReference>
<feature type="transmembrane region" description="Helical" evidence="8">
    <location>
        <begin position="282"/>
        <end position="302"/>
    </location>
</feature>
<evidence type="ECO:0000256" key="2">
    <source>
        <dbReference type="ARBA" id="ARBA00010992"/>
    </source>
</evidence>
<feature type="transmembrane region" description="Helical" evidence="8">
    <location>
        <begin position="322"/>
        <end position="344"/>
    </location>
</feature>
<keyword evidence="3 7" id="KW-0813">Transport</keyword>
<feature type="transmembrane region" description="Helical" evidence="8">
    <location>
        <begin position="422"/>
        <end position="440"/>
    </location>
</feature>
<evidence type="ECO:0000256" key="9">
    <source>
        <dbReference type="SAM" id="SignalP"/>
    </source>
</evidence>
<evidence type="ECO:0000259" key="10">
    <source>
        <dbReference type="PROSITE" id="PS50850"/>
    </source>
</evidence>
<feature type="transmembrane region" description="Helical" evidence="8">
    <location>
        <begin position="67"/>
        <end position="89"/>
    </location>
</feature>
<evidence type="ECO:0000313" key="11">
    <source>
        <dbReference type="EMBL" id="SIP56006.1"/>
    </source>
</evidence>
<dbReference type="InterPro" id="IPR020846">
    <property type="entry name" value="MFS_dom"/>
</dbReference>
<feature type="transmembrane region" description="Helical" evidence="8">
    <location>
        <begin position="393"/>
        <end position="410"/>
    </location>
</feature>
<feature type="transmembrane region" description="Helical" evidence="8">
    <location>
        <begin position="460"/>
        <end position="480"/>
    </location>
</feature>
<dbReference type="PRINTS" id="PR00171">
    <property type="entry name" value="SUGRTRNSPORT"/>
</dbReference>
<proteinExistence type="inferred from homology"/>
<reference evidence="11" key="1">
    <citation type="submission" date="2016-11" db="EMBL/GenBank/DDBJ databases">
        <authorList>
            <person name="Jaros S."/>
            <person name="Januszkiewicz K."/>
            <person name="Wedrychowicz H."/>
        </authorList>
    </citation>
    <scope>NUCLEOTIDE SEQUENCE</scope>
    <source>
        <strain evidence="11">CBS 10151</strain>
    </source>
</reference>
<evidence type="ECO:0000256" key="1">
    <source>
        <dbReference type="ARBA" id="ARBA00004141"/>
    </source>
</evidence>
<dbReference type="FunFam" id="1.20.1250.20:FF:000313">
    <property type="entry name" value="MFS quinate transporter"/>
    <property type="match status" value="1"/>
</dbReference>
<dbReference type="PANTHER" id="PTHR48022:SF8">
    <property type="entry name" value="MAJOR FACILITATOR SUPERFAMILY (MFS) PROFILE DOMAIN-CONTAINING PROTEIN-RELATED"/>
    <property type="match status" value="1"/>
</dbReference>
<feature type="chain" id="PRO_5012862339" evidence="9">
    <location>
        <begin position="34"/>
        <end position="539"/>
    </location>
</feature>
<dbReference type="Gene3D" id="1.20.1250.20">
    <property type="entry name" value="MFS general substrate transporter like domains"/>
    <property type="match status" value="1"/>
</dbReference>
<sequence length="539" mass="59948">MFWKNMKNEPKQVLNWTLWLSVLVFGMLGSARGLDEGNISGSSHQVSFENQFGLRDPNLSESQKSGILSNITAMVQLGSVGGSIIAMFLQDKIGRVRCLQQMLLIWIAGVIIQVTSHSQGQLLAGRFIAGLGIGQSVVIGPTYLTEVSPKNVRGLCTCVFSGSVYLGIMLEYFANYSTTLNVSNESRLQWVLPTSVQFIFAGLLFIGSFFIYESPRWLMKVGKEELAIETLSKIRHLPVDDVYVQGEILEVREQVEREKQALSGTSIFSLLKELFTTKANRYRLFIGIMVQLLGQWSGANAVTIYSPQFFAMLGVTARVDRMMYTAILGIVKFCASVICAVFLIDTIGRRRSLYIGVVLQFVSMLYLGIYLTIVPASSGAVEDRTKSQQQAGGGAIAAIYLSGCGWALGWNSIQYLINAEIYTVRHRSLACGIIMVFHFVNQYGNSKTLPYMRKSLTDHGTMFFFSGVILIGLAWSWFFLPEVSGRSLESIDEMFSLPWYLIGRRGHKLVPETSTTTQLQEDEDLAKTKKGATVHVENC</sequence>
<accession>A0A1N6MBX0</accession>
<dbReference type="PANTHER" id="PTHR48022">
    <property type="entry name" value="PLASTIDIC GLUCOSE TRANSPORTER 4"/>
    <property type="match status" value="1"/>
</dbReference>
<comment type="subcellular location">
    <subcellularLocation>
        <location evidence="1">Membrane</location>
        <topology evidence="1">Multi-pass membrane protein</topology>
    </subcellularLocation>
</comment>
<keyword evidence="6 8" id="KW-0472">Membrane</keyword>
<dbReference type="GO" id="GO:0005351">
    <property type="term" value="F:carbohydrate:proton symporter activity"/>
    <property type="evidence" value="ECO:0007669"/>
    <property type="project" value="TreeGrafter"/>
</dbReference>
<evidence type="ECO:0000256" key="7">
    <source>
        <dbReference type="RuleBase" id="RU003346"/>
    </source>
</evidence>
<evidence type="ECO:0000256" key="8">
    <source>
        <dbReference type="SAM" id="Phobius"/>
    </source>
</evidence>
<dbReference type="InterPro" id="IPR036259">
    <property type="entry name" value="MFS_trans_sf"/>
</dbReference>
<feature type="transmembrane region" description="Helical" evidence="8">
    <location>
        <begin position="152"/>
        <end position="170"/>
    </location>
</feature>
<dbReference type="InterPro" id="IPR005828">
    <property type="entry name" value="MFS_sugar_transport-like"/>
</dbReference>
<dbReference type="EMBL" id="LT671680">
    <property type="protein sequence ID" value="SIP56006.1"/>
    <property type="molecule type" value="Genomic_DNA"/>
</dbReference>
<evidence type="ECO:0000256" key="3">
    <source>
        <dbReference type="ARBA" id="ARBA00022448"/>
    </source>
</evidence>
<feature type="signal peptide" evidence="9">
    <location>
        <begin position="1"/>
        <end position="33"/>
    </location>
</feature>
<dbReference type="Pfam" id="PF00083">
    <property type="entry name" value="Sugar_tr"/>
    <property type="match status" value="1"/>
</dbReference>
<keyword evidence="4 8" id="KW-0812">Transmembrane</keyword>
<feature type="domain" description="Major facilitator superfamily (MFS) profile" evidence="10">
    <location>
        <begin position="21"/>
        <end position="484"/>
    </location>
</feature>
<dbReference type="InterPro" id="IPR050360">
    <property type="entry name" value="MFS_Sugar_Transporters"/>
</dbReference>
<dbReference type="PROSITE" id="PS50850">
    <property type="entry name" value="MFS"/>
    <property type="match status" value="1"/>
</dbReference>
<gene>
    <name evidence="11" type="ORF">YAAL0_S02-00320g</name>
</gene>
<comment type="similarity">
    <text evidence="2 7">Belongs to the major facilitator superfamily. Sugar transporter (TC 2.A.1.1) family.</text>
</comment>
<dbReference type="GO" id="GO:0016020">
    <property type="term" value="C:membrane"/>
    <property type="evidence" value="ECO:0007669"/>
    <property type="project" value="UniProtKB-SubCell"/>
</dbReference>
<evidence type="ECO:0000256" key="6">
    <source>
        <dbReference type="ARBA" id="ARBA00023136"/>
    </source>
</evidence>